<sequence>MKNYILLFLIVFCSSEFQLLAALLPAPGQTPITITTEDDRRSDPNPDLILNKNLLTITGTGKLLVRNLTVDNNSDVVIQSGGVLIVEGDLLTENKMTIDAGGTLIVLGNFVHTGSDTNQGGFTSSDPSNVYILGTIDGYDDGNHLNPDLYPVLQCDYDPNNDSGLTDYLNNCNYGGEIDLMTNPIYQSICGENFEGGVISQDQEICDGNSPDQFLSVSPATTSGNPTTFTYQWYYTTVLNSNPETDLADWILINGADQLDYTPDIGTIAQTTFFVRQAGKGAGCVTYSNILTIDIVAGPSPVGIFHE</sequence>
<feature type="signal peptide" evidence="1">
    <location>
        <begin position="1"/>
        <end position="21"/>
    </location>
</feature>
<gene>
    <name evidence="2" type="ORF">EV201_2293</name>
</gene>
<name>A0A4Q7V8T5_9BACT</name>
<evidence type="ECO:0000313" key="3">
    <source>
        <dbReference type="Proteomes" id="UP000293562"/>
    </source>
</evidence>
<dbReference type="OrthoDB" id="1113763at2"/>
<comment type="caution">
    <text evidence="2">The sequence shown here is derived from an EMBL/GenBank/DDBJ whole genome shotgun (WGS) entry which is preliminary data.</text>
</comment>
<keyword evidence="1" id="KW-0732">Signal</keyword>
<keyword evidence="3" id="KW-1185">Reference proteome</keyword>
<dbReference type="RefSeq" id="WP_130307723.1">
    <property type="nucleotide sequence ID" value="NZ_SHKN01000002.1"/>
</dbReference>
<reference evidence="2 3" key="1">
    <citation type="submission" date="2019-02" db="EMBL/GenBank/DDBJ databases">
        <title>Genomic Encyclopedia of Type Strains, Phase IV (KMG-IV): sequencing the most valuable type-strain genomes for metagenomic binning, comparative biology and taxonomic classification.</title>
        <authorList>
            <person name="Goeker M."/>
        </authorList>
    </citation>
    <scope>NUCLEOTIDE SEQUENCE [LARGE SCALE GENOMIC DNA]</scope>
    <source>
        <strain evidence="2 3">DSM 28825</strain>
    </source>
</reference>
<dbReference type="AlphaFoldDB" id="A0A4Q7V8T5"/>
<accession>A0A4Q7V8T5</accession>
<protein>
    <submittedName>
        <fullName evidence="2">Uncharacterized protein</fullName>
    </submittedName>
</protein>
<dbReference type="EMBL" id="SHKN01000002">
    <property type="protein sequence ID" value="RZT93141.1"/>
    <property type="molecule type" value="Genomic_DNA"/>
</dbReference>
<dbReference type="Proteomes" id="UP000293562">
    <property type="component" value="Unassembled WGS sequence"/>
</dbReference>
<evidence type="ECO:0000256" key="1">
    <source>
        <dbReference type="SAM" id="SignalP"/>
    </source>
</evidence>
<feature type="chain" id="PRO_5020731859" evidence="1">
    <location>
        <begin position="22"/>
        <end position="307"/>
    </location>
</feature>
<proteinExistence type="predicted"/>
<evidence type="ECO:0000313" key="2">
    <source>
        <dbReference type="EMBL" id="RZT93141.1"/>
    </source>
</evidence>
<organism evidence="2 3">
    <name type="scientific">Ancylomarina subtilis</name>
    <dbReference type="NCBI Taxonomy" id="1639035"/>
    <lineage>
        <taxon>Bacteria</taxon>
        <taxon>Pseudomonadati</taxon>
        <taxon>Bacteroidota</taxon>
        <taxon>Bacteroidia</taxon>
        <taxon>Marinilabiliales</taxon>
        <taxon>Marinifilaceae</taxon>
        <taxon>Ancylomarina</taxon>
    </lineage>
</organism>